<evidence type="ECO:0000256" key="1">
    <source>
        <dbReference type="ARBA" id="ARBA00004496"/>
    </source>
</evidence>
<dbReference type="SUPFAM" id="SSF88697">
    <property type="entry name" value="PUA domain-like"/>
    <property type="match status" value="1"/>
</dbReference>
<reference evidence="14" key="1">
    <citation type="submission" date="2017-02" db="EMBL/GenBank/DDBJ databases">
        <authorList>
            <person name="Varghese N."/>
            <person name="Submissions S."/>
        </authorList>
    </citation>
    <scope>NUCLEOTIDE SEQUENCE [LARGE SCALE GENOMIC DNA]</scope>
    <source>
        <strain evidence="14">DSM 22224</strain>
    </source>
</reference>
<proteinExistence type="inferred from homology"/>
<dbReference type="EMBL" id="FUWZ01000002">
    <property type="protein sequence ID" value="SKA04983.1"/>
    <property type="molecule type" value="Genomic_DNA"/>
</dbReference>
<evidence type="ECO:0000256" key="4">
    <source>
        <dbReference type="ARBA" id="ARBA00022552"/>
    </source>
</evidence>
<evidence type="ECO:0000313" key="13">
    <source>
        <dbReference type="EMBL" id="SKA04983.1"/>
    </source>
</evidence>
<dbReference type="GO" id="GO:0005737">
    <property type="term" value="C:cytoplasm"/>
    <property type="evidence" value="ECO:0007669"/>
    <property type="project" value="UniProtKB-SubCell"/>
</dbReference>
<evidence type="ECO:0000256" key="3">
    <source>
        <dbReference type="ARBA" id="ARBA00022490"/>
    </source>
</evidence>
<dbReference type="CDD" id="cd18084">
    <property type="entry name" value="RsmE-like"/>
    <property type="match status" value="1"/>
</dbReference>
<dbReference type="Proteomes" id="UP000190367">
    <property type="component" value="Unassembled WGS sequence"/>
</dbReference>
<dbReference type="InterPro" id="IPR006700">
    <property type="entry name" value="RsmE"/>
</dbReference>
<evidence type="ECO:0000256" key="9">
    <source>
        <dbReference type="ARBA" id="ARBA00047944"/>
    </source>
</evidence>
<gene>
    <name evidence="13" type="ORF">SAMN04488128_102463</name>
</gene>
<dbReference type="InterPro" id="IPR029028">
    <property type="entry name" value="Alpha/beta_knot_MTases"/>
</dbReference>
<dbReference type="Gene3D" id="3.40.1280.10">
    <property type="match status" value="1"/>
</dbReference>
<name>A0A1T4QMI9_9BACT</name>
<dbReference type="PANTHER" id="PTHR30027:SF3">
    <property type="entry name" value="16S RRNA (URACIL(1498)-N(3))-METHYLTRANSFERASE"/>
    <property type="match status" value="1"/>
</dbReference>
<evidence type="ECO:0000256" key="8">
    <source>
        <dbReference type="ARBA" id="ARBA00025699"/>
    </source>
</evidence>
<comment type="subcellular location">
    <subcellularLocation>
        <location evidence="1 10">Cytoplasm</location>
    </subcellularLocation>
</comment>
<dbReference type="InterPro" id="IPR015947">
    <property type="entry name" value="PUA-like_sf"/>
</dbReference>
<organism evidence="13 14">
    <name type="scientific">Chitinophaga eiseniae</name>
    <dbReference type="NCBI Taxonomy" id="634771"/>
    <lineage>
        <taxon>Bacteria</taxon>
        <taxon>Pseudomonadati</taxon>
        <taxon>Bacteroidota</taxon>
        <taxon>Chitinophagia</taxon>
        <taxon>Chitinophagales</taxon>
        <taxon>Chitinophagaceae</taxon>
        <taxon>Chitinophaga</taxon>
    </lineage>
</organism>
<feature type="domain" description="Ribosomal RNA small subunit methyltransferase E PUA-like" evidence="12">
    <location>
        <begin position="22"/>
        <end position="66"/>
    </location>
</feature>
<dbReference type="PIRSF" id="PIRSF015601">
    <property type="entry name" value="MTase_slr0722"/>
    <property type="match status" value="1"/>
</dbReference>
<keyword evidence="4 10" id="KW-0698">rRNA processing</keyword>
<keyword evidence="7 10" id="KW-0949">S-adenosyl-L-methionine</keyword>
<dbReference type="EC" id="2.1.1.193" evidence="10"/>
<dbReference type="AlphaFoldDB" id="A0A1T4QMI9"/>
<sequence>MDKPIFYAPDIAADAAAYTMNEDTSKYCIQVLRHENGDEVLLADGRGRRFHAVITDDNRKRCGVRITACDTLPAPAPALRIAISFTKNASRIEWFLEKAAEIGITTIIPLVSHRTEKEKIKAERLQNILVSAMLQSQQFYLPQLLEPQPFDRLVSTNTDPQRLIAHCLPGQKRELIHHFQPGKDTVILIGPEGDFTPEEIQLALDKGFEPVSLGSNRLRTETAGMVSVTVMNMLNIDASE</sequence>
<dbReference type="Pfam" id="PF04452">
    <property type="entry name" value="Methyltrans_RNA"/>
    <property type="match status" value="1"/>
</dbReference>
<comment type="similarity">
    <text evidence="2 10">Belongs to the RNA methyltransferase RsmE family.</text>
</comment>
<dbReference type="OrthoDB" id="9815641at2"/>
<evidence type="ECO:0000256" key="6">
    <source>
        <dbReference type="ARBA" id="ARBA00022679"/>
    </source>
</evidence>
<dbReference type="STRING" id="634771.SAMN04488128_102463"/>
<evidence type="ECO:0000259" key="12">
    <source>
        <dbReference type="Pfam" id="PF20260"/>
    </source>
</evidence>
<evidence type="ECO:0000313" key="14">
    <source>
        <dbReference type="Proteomes" id="UP000190367"/>
    </source>
</evidence>
<keyword evidence="5 10" id="KW-0489">Methyltransferase</keyword>
<evidence type="ECO:0000256" key="10">
    <source>
        <dbReference type="PIRNR" id="PIRNR015601"/>
    </source>
</evidence>
<protein>
    <recommendedName>
        <fullName evidence="10">Ribosomal RNA small subunit methyltransferase E</fullName>
        <ecNumber evidence="10">2.1.1.193</ecNumber>
    </recommendedName>
</protein>
<dbReference type="InterPro" id="IPR029026">
    <property type="entry name" value="tRNA_m1G_MTases_N"/>
</dbReference>
<keyword evidence="6 10" id="KW-0808">Transferase</keyword>
<evidence type="ECO:0000256" key="7">
    <source>
        <dbReference type="ARBA" id="ARBA00022691"/>
    </source>
</evidence>
<dbReference type="GO" id="GO:0070042">
    <property type="term" value="F:rRNA (uridine-N3-)-methyltransferase activity"/>
    <property type="evidence" value="ECO:0007669"/>
    <property type="project" value="TreeGrafter"/>
</dbReference>
<accession>A0A1T4QMI9</accession>
<dbReference type="GO" id="GO:0070475">
    <property type="term" value="P:rRNA base methylation"/>
    <property type="evidence" value="ECO:0007669"/>
    <property type="project" value="TreeGrafter"/>
</dbReference>
<evidence type="ECO:0000256" key="5">
    <source>
        <dbReference type="ARBA" id="ARBA00022603"/>
    </source>
</evidence>
<dbReference type="NCBIfam" id="TIGR00046">
    <property type="entry name" value="RsmE family RNA methyltransferase"/>
    <property type="match status" value="1"/>
</dbReference>
<dbReference type="RefSeq" id="WP_078669012.1">
    <property type="nucleotide sequence ID" value="NZ_FUWZ01000002.1"/>
</dbReference>
<keyword evidence="14" id="KW-1185">Reference proteome</keyword>
<keyword evidence="3 10" id="KW-0963">Cytoplasm</keyword>
<dbReference type="InterPro" id="IPR046887">
    <property type="entry name" value="RsmE_PUA-like"/>
</dbReference>
<comment type="function">
    <text evidence="8 10">Specifically methylates the N3 position of the uracil ring of uridine 1498 (m3U1498) in 16S rRNA. Acts on the fully assembled 30S ribosomal subunit.</text>
</comment>
<dbReference type="SUPFAM" id="SSF75217">
    <property type="entry name" value="alpha/beta knot"/>
    <property type="match status" value="1"/>
</dbReference>
<feature type="domain" description="Ribosomal RNA small subunit methyltransferase E methyltransferase" evidence="11">
    <location>
        <begin position="78"/>
        <end position="231"/>
    </location>
</feature>
<comment type="catalytic activity">
    <reaction evidence="9 10">
        <text>uridine(1498) in 16S rRNA + S-adenosyl-L-methionine = N(3)-methyluridine(1498) in 16S rRNA + S-adenosyl-L-homocysteine + H(+)</text>
        <dbReference type="Rhea" id="RHEA:42920"/>
        <dbReference type="Rhea" id="RHEA-COMP:10283"/>
        <dbReference type="Rhea" id="RHEA-COMP:10284"/>
        <dbReference type="ChEBI" id="CHEBI:15378"/>
        <dbReference type="ChEBI" id="CHEBI:57856"/>
        <dbReference type="ChEBI" id="CHEBI:59789"/>
        <dbReference type="ChEBI" id="CHEBI:65315"/>
        <dbReference type="ChEBI" id="CHEBI:74502"/>
        <dbReference type="EC" id="2.1.1.193"/>
    </reaction>
</comment>
<evidence type="ECO:0000259" key="11">
    <source>
        <dbReference type="Pfam" id="PF04452"/>
    </source>
</evidence>
<dbReference type="InterPro" id="IPR046886">
    <property type="entry name" value="RsmE_MTase_dom"/>
</dbReference>
<dbReference type="PANTHER" id="PTHR30027">
    <property type="entry name" value="RIBOSOMAL RNA SMALL SUBUNIT METHYLTRANSFERASE E"/>
    <property type="match status" value="1"/>
</dbReference>
<dbReference type="Pfam" id="PF20260">
    <property type="entry name" value="PUA_4"/>
    <property type="match status" value="1"/>
</dbReference>
<dbReference type="Gene3D" id="2.40.240.20">
    <property type="entry name" value="Hypothetical PUA domain-like, domain 1"/>
    <property type="match status" value="1"/>
</dbReference>
<evidence type="ECO:0000256" key="2">
    <source>
        <dbReference type="ARBA" id="ARBA00005528"/>
    </source>
</evidence>